<dbReference type="Proteomes" id="UP001374535">
    <property type="component" value="Chromosome 9"/>
</dbReference>
<dbReference type="AlphaFoldDB" id="A0AAQ3MRH5"/>
<evidence type="ECO:0000313" key="1">
    <source>
        <dbReference type="EMBL" id="WVY95691.1"/>
    </source>
</evidence>
<sequence length="135" mass="15660">MEEGVDADEVVRSVSSLRMSIGSLSRRSWVSAGVSEVWGAGHGGDVFDRSTRVDHHDDDEEELKWAAIERLPTFERLRKSLVKRVLEETGTFDYEEVDISNLGFQNRKKLLHAILTTVEQDNERFLRRMRERIDR</sequence>
<gene>
    <name evidence="1" type="ORF">V8G54_027842</name>
</gene>
<evidence type="ECO:0000313" key="2">
    <source>
        <dbReference type="Proteomes" id="UP001374535"/>
    </source>
</evidence>
<proteinExistence type="predicted"/>
<dbReference type="PANTHER" id="PTHR48040">
    <property type="entry name" value="PLEIOTROPIC DRUG RESISTANCE PROTEIN 1-LIKE ISOFORM X1"/>
    <property type="match status" value="1"/>
</dbReference>
<name>A0AAQ3MRH5_VIGMU</name>
<protein>
    <submittedName>
        <fullName evidence="1">Uncharacterized protein</fullName>
    </submittedName>
</protein>
<accession>A0AAQ3MRH5</accession>
<dbReference type="PANTHER" id="PTHR48040:SF13">
    <property type="entry name" value="ABC TRANSPORTER G FAMILY MEMBER 31"/>
    <property type="match status" value="1"/>
</dbReference>
<keyword evidence="2" id="KW-1185">Reference proteome</keyword>
<reference evidence="1 2" key="1">
    <citation type="journal article" date="2023" name="Life. Sci Alliance">
        <title>Evolutionary insights into 3D genome organization and epigenetic landscape of Vigna mungo.</title>
        <authorList>
            <person name="Junaid A."/>
            <person name="Singh B."/>
            <person name="Bhatia S."/>
        </authorList>
    </citation>
    <scope>NUCLEOTIDE SEQUENCE [LARGE SCALE GENOMIC DNA]</scope>
    <source>
        <strain evidence="1">Urdbean</strain>
    </source>
</reference>
<organism evidence="1 2">
    <name type="scientific">Vigna mungo</name>
    <name type="common">Black gram</name>
    <name type="synonym">Phaseolus mungo</name>
    <dbReference type="NCBI Taxonomy" id="3915"/>
    <lineage>
        <taxon>Eukaryota</taxon>
        <taxon>Viridiplantae</taxon>
        <taxon>Streptophyta</taxon>
        <taxon>Embryophyta</taxon>
        <taxon>Tracheophyta</taxon>
        <taxon>Spermatophyta</taxon>
        <taxon>Magnoliopsida</taxon>
        <taxon>eudicotyledons</taxon>
        <taxon>Gunneridae</taxon>
        <taxon>Pentapetalae</taxon>
        <taxon>rosids</taxon>
        <taxon>fabids</taxon>
        <taxon>Fabales</taxon>
        <taxon>Fabaceae</taxon>
        <taxon>Papilionoideae</taxon>
        <taxon>50 kb inversion clade</taxon>
        <taxon>NPAAA clade</taxon>
        <taxon>indigoferoid/millettioid clade</taxon>
        <taxon>Phaseoleae</taxon>
        <taxon>Vigna</taxon>
    </lineage>
</organism>
<dbReference type="EMBL" id="CP144692">
    <property type="protein sequence ID" value="WVY95691.1"/>
    <property type="molecule type" value="Genomic_DNA"/>
</dbReference>